<evidence type="ECO:0000313" key="2">
    <source>
        <dbReference type="EMBL" id="GAG43750.1"/>
    </source>
</evidence>
<feature type="domain" description="4Fe4S-binding SPASM" evidence="1">
    <location>
        <begin position="10"/>
        <end position="64"/>
    </location>
</feature>
<gene>
    <name evidence="2" type="ORF">S01H1_76394</name>
</gene>
<name>X0XKQ3_9ZZZZ</name>
<dbReference type="AlphaFoldDB" id="X0XKQ3"/>
<reference evidence="2" key="1">
    <citation type="journal article" date="2014" name="Front. Microbiol.">
        <title>High frequency of phylogenetically diverse reductive dehalogenase-homologous genes in deep subseafloor sedimentary metagenomes.</title>
        <authorList>
            <person name="Kawai M."/>
            <person name="Futagami T."/>
            <person name="Toyoda A."/>
            <person name="Takaki Y."/>
            <person name="Nishi S."/>
            <person name="Hori S."/>
            <person name="Arai W."/>
            <person name="Tsubouchi T."/>
            <person name="Morono Y."/>
            <person name="Uchiyama I."/>
            <person name="Ito T."/>
            <person name="Fujiyama A."/>
            <person name="Inagaki F."/>
            <person name="Takami H."/>
        </authorList>
    </citation>
    <scope>NUCLEOTIDE SEQUENCE</scope>
    <source>
        <strain evidence="2">Expedition CK06-06</strain>
    </source>
</reference>
<dbReference type="Pfam" id="PF13186">
    <property type="entry name" value="SPASM"/>
    <property type="match status" value="1"/>
</dbReference>
<dbReference type="EMBL" id="BARS01051262">
    <property type="protein sequence ID" value="GAG43750.1"/>
    <property type="molecule type" value="Genomic_DNA"/>
</dbReference>
<protein>
    <recommendedName>
        <fullName evidence="1">4Fe4S-binding SPASM domain-containing protein</fullName>
    </recommendedName>
</protein>
<sequence>IGSGCIAAGRPDGYLYIDWNGWVMPCPYYQFSPINIFDVYKNGGNLNDVYDQPFFEAIRRWQDDYAYARVGDETGNWLRPCPIRDHHRIAMEEIEEYKAKPEDKETDKWLHDEKLHQGLIDFDDQLSKLMDPYWDKIYLKEEEIDDNEKLPFTSSGIPKLELRFD</sequence>
<organism evidence="2">
    <name type="scientific">marine sediment metagenome</name>
    <dbReference type="NCBI Taxonomy" id="412755"/>
    <lineage>
        <taxon>unclassified sequences</taxon>
        <taxon>metagenomes</taxon>
        <taxon>ecological metagenomes</taxon>
    </lineage>
</organism>
<accession>X0XKQ3</accession>
<comment type="caution">
    <text evidence="2">The sequence shown here is derived from an EMBL/GenBank/DDBJ whole genome shotgun (WGS) entry which is preliminary data.</text>
</comment>
<evidence type="ECO:0000259" key="1">
    <source>
        <dbReference type="Pfam" id="PF13186"/>
    </source>
</evidence>
<feature type="non-terminal residue" evidence="2">
    <location>
        <position position="1"/>
    </location>
</feature>
<dbReference type="InterPro" id="IPR023885">
    <property type="entry name" value="4Fe4S-binding_SPASM_dom"/>
</dbReference>
<proteinExistence type="predicted"/>